<dbReference type="AlphaFoldDB" id="A0A2P5BDW9"/>
<evidence type="ECO:0000313" key="2">
    <source>
        <dbReference type="Proteomes" id="UP000237105"/>
    </source>
</evidence>
<keyword evidence="2" id="KW-1185">Reference proteome</keyword>
<protein>
    <submittedName>
        <fullName evidence="1">Uncharacterized protein</fullName>
    </submittedName>
</protein>
<sequence length="102" mass="11230">MPLIKRVRLLRRIHGILNTSVSFGYTVMTTLSSKSLVPPMKLTPTLTSTVKAATFVEENLKASTDLMDTSPSALLSKIKAQTLLTLFMSSSKVLNISRPQHK</sequence>
<accession>A0A2P5BDW9</accession>
<gene>
    <name evidence="1" type="ORF">PanWU01x14_247350</name>
</gene>
<evidence type="ECO:0000313" key="1">
    <source>
        <dbReference type="EMBL" id="PON46990.1"/>
    </source>
</evidence>
<reference evidence="2" key="1">
    <citation type="submission" date="2016-06" db="EMBL/GenBank/DDBJ databases">
        <title>Parallel loss of symbiosis genes in relatives of nitrogen-fixing non-legume Parasponia.</title>
        <authorList>
            <person name="Van Velzen R."/>
            <person name="Holmer R."/>
            <person name="Bu F."/>
            <person name="Rutten L."/>
            <person name="Van Zeijl A."/>
            <person name="Liu W."/>
            <person name="Santuari L."/>
            <person name="Cao Q."/>
            <person name="Sharma T."/>
            <person name="Shen D."/>
            <person name="Roswanjaya Y."/>
            <person name="Wardhani T."/>
            <person name="Kalhor M.S."/>
            <person name="Jansen J."/>
            <person name="Van den Hoogen J."/>
            <person name="Gungor B."/>
            <person name="Hartog M."/>
            <person name="Hontelez J."/>
            <person name="Verver J."/>
            <person name="Yang W.-C."/>
            <person name="Schijlen E."/>
            <person name="Repin R."/>
            <person name="Schilthuizen M."/>
            <person name="Schranz E."/>
            <person name="Heidstra R."/>
            <person name="Miyata K."/>
            <person name="Fedorova E."/>
            <person name="Kohlen W."/>
            <person name="Bisseling T."/>
            <person name="Smit S."/>
            <person name="Geurts R."/>
        </authorList>
    </citation>
    <scope>NUCLEOTIDE SEQUENCE [LARGE SCALE GENOMIC DNA]</scope>
    <source>
        <strain evidence="2">cv. WU1-14</strain>
    </source>
</reference>
<comment type="caution">
    <text evidence="1">The sequence shown here is derived from an EMBL/GenBank/DDBJ whole genome shotgun (WGS) entry which is preliminary data.</text>
</comment>
<proteinExistence type="predicted"/>
<name>A0A2P5BDW9_PARAD</name>
<dbReference type="EMBL" id="JXTB01000301">
    <property type="protein sequence ID" value="PON46990.1"/>
    <property type="molecule type" value="Genomic_DNA"/>
</dbReference>
<dbReference type="Proteomes" id="UP000237105">
    <property type="component" value="Unassembled WGS sequence"/>
</dbReference>
<organism evidence="1 2">
    <name type="scientific">Parasponia andersonii</name>
    <name type="common">Sponia andersonii</name>
    <dbReference type="NCBI Taxonomy" id="3476"/>
    <lineage>
        <taxon>Eukaryota</taxon>
        <taxon>Viridiplantae</taxon>
        <taxon>Streptophyta</taxon>
        <taxon>Embryophyta</taxon>
        <taxon>Tracheophyta</taxon>
        <taxon>Spermatophyta</taxon>
        <taxon>Magnoliopsida</taxon>
        <taxon>eudicotyledons</taxon>
        <taxon>Gunneridae</taxon>
        <taxon>Pentapetalae</taxon>
        <taxon>rosids</taxon>
        <taxon>fabids</taxon>
        <taxon>Rosales</taxon>
        <taxon>Cannabaceae</taxon>
        <taxon>Parasponia</taxon>
    </lineage>
</organism>